<protein>
    <submittedName>
        <fullName evidence="2">Beta-cyclopiazonate dehydrogenase</fullName>
    </submittedName>
</protein>
<dbReference type="Gene3D" id="1.10.405.20">
    <property type="match status" value="1"/>
</dbReference>
<dbReference type="AlphaFoldDB" id="A0A175VQ12"/>
<reference evidence="2 3" key="1">
    <citation type="journal article" date="2016" name="Genome Announc.">
        <title>Genome Sequence of Madurella mycetomatis mm55, Isolated from a Human Mycetoma Case in Sudan.</title>
        <authorList>
            <person name="Smit S."/>
            <person name="Derks M.F."/>
            <person name="Bervoets S."/>
            <person name="Fahal A."/>
            <person name="van Leeuwen W."/>
            <person name="van Belkum A."/>
            <person name="van de Sande W.W."/>
        </authorList>
    </citation>
    <scope>NUCLEOTIDE SEQUENCE [LARGE SCALE GENOMIC DNA]</scope>
    <source>
        <strain evidence="3">mm55</strain>
    </source>
</reference>
<keyword evidence="1" id="KW-0732">Signal</keyword>
<dbReference type="STRING" id="100816.A0A175VQ12"/>
<keyword evidence="3" id="KW-1185">Reference proteome</keyword>
<organism evidence="2 3">
    <name type="scientific">Madurella mycetomatis</name>
    <dbReference type="NCBI Taxonomy" id="100816"/>
    <lineage>
        <taxon>Eukaryota</taxon>
        <taxon>Fungi</taxon>
        <taxon>Dikarya</taxon>
        <taxon>Ascomycota</taxon>
        <taxon>Pezizomycotina</taxon>
        <taxon>Sordariomycetes</taxon>
        <taxon>Sordariomycetidae</taxon>
        <taxon>Sordariales</taxon>
        <taxon>Sordariales incertae sedis</taxon>
        <taxon>Madurella</taxon>
    </lineage>
</organism>
<dbReference type="OrthoDB" id="68575at2759"/>
<feature type="chain" id="PRO_5008043165" evidence="1">
    <location>
        <begin position="19"/>
        <end position="503"/>
    </location>
</feature>
<dbReference type="PANTHER" id="PTHR42923:SF26">
    <property type="entry name" value="FMN REDUCTASE LOT6, PUTATIVE (AFU_ORTHOLOGUE AFUA_7G06600)-RELATED"/>
    <property type="match status" value="1"/>
</dbReference>
<dbReference type="EMBL" id="LCTW02000491">
    <property type="protein sequence ID" value="KXX73335.1"/>
    <property type="molecule type" value="Genomic_DNA"/>
</dbReference>
<dbReference type="SUPFAM" id="SSF51905">
    <property type="entry name" value="FAD/NAD(P)-binding domain"/>
    <property type="match status" value="1"/>
</dbReference>
<dbReference type="InterPro" id="IPR036188">
    <property type="entry name" value="FAD/NAD-bd_sf"/>
</dbReference>
<feature type="signal peptide" evidence="1">
    <location>
        <begin position="1"/>
        <end position="18"/>
    </location>
</feature>
<sequence>MASFMLPLFLLLVALGYAARTTPSPYQYASVIDNYEGQYGEVVQRDVCVIGGGASGVHAAVSLMDQNKTVVVVERRDRLGGNTLTYIDPDTGIPIDVGVVVFQPLPAVLRFFDKFSVPLINTTAVTLNVPGQPANLSVPAPLYQTLQTYTDLRDGSETTIVEDHVAVGEALAGLAAAMAKYAYILDGFEALPDPVPEDLTMPFGDFMTKYNLTAAIPIVFRIAQGLGSLLQLSTLYVIKYFNFGDVAALSSGYLTQAQGNNSLLYTRATEYLGAHNILFESTVISANRRHTASGRPELLVSTPDGARLLSCGQIVLTIPPTLANLDGWDLTREEHAVFSQFQGATGYWTGLVRGVGLNQTVAYQNAAQGTPFHLPVLPALYNVAAVGVVDDVWWIKVGADTSTLPDAQVQAYAIREVQTLQAANNVPVTEPEWLIFDSHAPFMMQAKPEAIKAGFYKKLTALQGGLGGTMFYSGAAFHTHYSGYLWRYNEDVLIPKMLGQRCR</sequence>
<dbReference type="PANTHER" id="PTHR42923">
    <property type="entry name" value="PROTOPORPHYRINOGEN OXIDASE"/>
    <property type="match status" value="1"/>
</dbReference>
<comment type="caution">
    <text evidence="2">The sequence shown here is derived from an EMBL/GenBank/DDBJ whole genome shotgun (WGS) entry which is preliminary data.</text>
</comment>
<evidence type="ECO:0000313" key="3">
    <source>
        <dbReference type="Proteomes" id="UP000078237"/>
    </source>
</evidence>
<dbReference type="Pfam" id="PF13450">
    <property type="entry name" value="NAD_binding_8"/>
    <property type="match status" value="1"/>
</dbReference>
<dbReference type="Gene3D" id="3.30.70.1990">
    <property type="match status" value="1"/>
</dbReference>
<dbReference type="InterPro" id="IPR050464">
    <property type="entry name" value="Zeta_carotene_desat/Oxidored"/>
</dbReference>
<dbReference type="Proteomes" id="UP000078237">
    <property type="component" value="Unassembled WGS sequence"/>
</dbReference>
<evidence type="ECO:0000313" key="2">
    <source>
        <dbReference type="EMBL" id="KXX73335.1"/>
    </source>
</evidence>
<dbReference type="VEuPathDB" id="FungiDB:MMYC01_209561"/>
<dbReference type="GO" id="GO:0016491">
    <property type="term" value="F:oxidoreductase activity"/>
    <property type="evidence" value="ECO:0007669"/>
    <property type="project" value="TreeGrafter"/>
</dbReference>
<dbReference type="Gene3D" id="3.50.50.60">
    <property type="entry name" value="FAD/NAD(P)-binding domain"/>
    <property type="match status" value="1"/>
</dbReference>
<evidence type="ECO:0000256" key="1">
    <source>
        <dbReference type="SAM" id="SignalP"/>
    </source>
</evidence>
<proteinExistence type="predicted"/>
<accession>A0A175VQ12</accession>
<gene>
    <name evidence="2" type="ORF">MMYC01_209561</name>
</gene>
<name>A0A175VQ12_9PEZI</name>